<dbReference type="InterPro" id="IPR035974">
    <property type="entry name" value="Rap/Ran-GAP_sf"/>
</dbReference>
<dbReference type="GO" id="GO:0033596">
    <property type="term" value="C:TSC1-TSC2 complex"/>
    <property type="evidence" value="ECO:0007669"/>
    <property type="project" value="TreeGrafter"/>
</dbReference>
<dbReference type="InParanoid" id="A0A369JIQ3"/>
<dbReference type="Pfam" id="PF02145">
    <property type="entry name" value="Rap_GAP"/>
    <property type="match status" value="1"/>
</dbReference>
<feature type="compositionally biased region" description="Basic and acidic residues" evidence="2">
    <location>
        <begin position="1018"/>
        <end position="1031"/>
    </location>
</feature>
<dbReference type="Pfam" id="PF03542">
    <property type="entry name" value="Tuberin"/>
    <property type="match status" value="1"/>
</dbReference>
<dbReference type="GO" id="GO:0051056">
    <property type="term" value="P:regulation of small GTPase mediated signal transduction"/>
    <property type="evidence" value="ECO:0007669"/>
    <property type="project" value="InterPro"/>
</dbReference>
<dbReference type="GO" id="GO:0005096">
    <property type="term" value="F:GTPase activator activity"/>
    <property type="evidence" value="ECO:0007669"/>
    <property type="project" value="UniProtKB-KW"/>
</dbReference>
<feature type="region of interest" description="Disordered" evidence="2">
    <location>
        <begin position="999"/>
        <end position="1069"/>
    </location>
</feature>
<evidence type="ECO:0000259" key="4">
    <source>
        <dbReference type="PROSITE" id="PS50085"/>
    </source>
</evidence>
<accession>A0A369JIQ3</accession>
<protein>
    <recommendedName>
        <fullName evidence="4">Rap-GAP domain-containing protein</fullName>
    </recommendedName>
</protein>
<feature type="compositionally biased region" description="Polar residues" evidence="2">
    <location>
        <begin position="863"/>
        <end position="882"/>
    </location>
</feature>
<name>A0A369JIQ3_HYPMA</name>
<dbReference type="Gene3D" id="3.40.50.11210">
    <property type="entry name" value="Rap/Ran-GAP"/>
    <property type="match status" value="1"/>
</dbReference>
<feature type="region of interest" description="Disordered" evidence="2">
    <location>
        <begin position="293"/>
        <end position="338"/>
    </location>
</feature>
<organism evidence="5 6">
    <name type="scientific">Hypsizygus marmoreus</name>
    <name type="common">White beech mushroom</name>
    <name type="synonym">Agaricus marmoreus</name>
    <dbReference type="NCBI Taxonomy" id="39966"/>
    <lineage>
        <taxon>Eukaryota</taxon>
        <taxon>Fungi</taxon>
        <taxon>Dikarya</taxon>
        <taxon>Basidiomycota</taxon>
        <taxon>Agaricomycotina</taxon>
        <taxon>Agaricomycetes</taxon>
        <taxon>Agaricomycetidae</taxon>
        <taxon>Agaricales</taxon>
        <taxon>Tricholomatineae</taxon>
        <taxon>Lyophyllaceae</taxon>
        <taxon>Hypsizygus</taxon>
    </lineage>
</organism>
<feature type="compositionally biased region" description="Low complexity" evidence="2">
    <location>
        <begin position="1040"/>
        <end position="1069"/>
    </location>
</feature>
<dbReference type="FunFam" id="3.40.50.11210:FF:000007">
    <property type="entry name" value="Tuberous sclerosis 2"/>
    <property type="match status" value="1"/>
</dbReference>
<feature type="signal peptide" evidence="3">
    <location>
        <begin position="1"/>
        <end position="28"/>
    </location>
</feature>
<feature type="compositionally biased region" description="Acidic residues" evidence="2">
    <location>
        <begin position="801"/>
        <end position="810"/>
    </location>
</feature>
<dbReference type="STRING" id="39966.A0A369JIQ3"/>
<dbReference type="Proteomes" id="UP000076154">
    <property type="component" value="Unassembled WGS sequence"/>
</dbReference>
<sequence length="1841" mass="203523">MSESLSLCPIQALSIFLLLAFLPRPLAAFTTVTLFCYPSRLSFWPARLQIVTRVACKVVNLTRTEATSSPQAAIPPTSQQSLPLDALIQTLTPPAVPSLAHARALASALSTQSPLPRRAVLNPILASLCDVDSPVAVRAAGYDVLSAYCENNEAACLTTADRLTYFSLFIGSTTSWVTDLWEPRFKALRALTKYGTDIVGIETDFIAVIKSWIMGAFDGLLRNDGMMERGERAERERSIDILAKFLASVLDHAEIVARISDEELAGVLDFYAGMVDRSIYLRNKVLVQDRVSSPLADTQSSNSTPSKNSGPSHRRNQSSVSAASVSSPATSSSPVRNHSKHPADIAITLYLDHLTSQLKTLSPSYLEAILPLLFRGLAFCASSLPRLSLLPHPARKPTSEDKITDMLNSLFAGPYSTTCMIILKQHLFPPADMENMESNTSNSKGDIKLLNNVLCAIQTSLGAHRTFRNYVRRALATRLARAYISRESSVGYSPSGAPGIMNLERDLMERAWPKEDYTSSALGLGKNGWDAGRLGKVLTRSVDAWVRWQLDGIGEGDYDRIREGIEDILDEAAGVLKDIWQELDARADDEKGGLDEEEAYVVGETLQKLVEYVLPLRNQDGSKFILPVSRSPTAPTPFLRSLSLLLARDHATPTSPLLSTILIHMADNLTDADTADLPRVMTEQHDLSPTSPEWLNNWQSLLGNPSLVGIDRPLTRRAIMEALENVYESVRDMKGYRQPLADMVLGFCTRSLEEDRDQDSGDIAWKILGDEAVLRTVEDHVSDEDEVSAYIELLVVAASEAEMEEEDDSNDSVSIATADTHSPSPPIPPSSTIISPNLSRTQSEHPPQAKEKEKDSGLPSVMSILSSLTTGHSSRSHSVQRQASDDVPDELVISLPPPPPPETPPISRVVAAVCALIGVFTQLTFTPYSLEPKSIPTAIRVFNILLNIISNGISARARLTALQFVMRLRADRDHRIYFTNDNPSHITMLSTLIHRVWNGSTPPGTEGSTTDPSIGDSSESRKARAPLPKERNGRRRSRGRGTVTAPSRSTATASRSHSRATTTLPRTPLYRPQSPLWHVPDVLPFTVLDTGPSERLTSYDPDVPGLWLVLPMSGFLRAVLVMLEKERNWEILSYVLCHLPVQLSNKHLFCGPNSRDAISKILSTICAGILSGDFATHLVDPWPKGQLKARDAQGLVFHTLSVLVSYRRCFDLKQCHLLVEVFQTGLNGQFSTIKCCLHALSLAAFELQSSMTKCLPRILEMLSQIMSNANMAVHILGFLSIIGSLPPLYANFTENDFKMVFGVALQYLQHYNRMDSSSTTTSWALSQHVRTLSYTVVYVWFLAVKLRDRPRHIPYITRQLLLANEGNDTIDDPTEVCFDWLARYTYASADPRPAPSVLNDIVMNPPSGNHTQVVVSEKTWVLGHAVITVRTLAKKGWVEVLCRRPSGFTKFLCRAENAPMVGAGDVDPDLFSLPAILLRERNPPKVLAPDRGELSDGSSVQETMEEAEVRQVFLAAGEGDTSTPHPNPITGYVWSGTAPSQRRKDVAIDPSYLPMQLSSYPDRTNPATVRTLVDSAIVNKFVAMLDRIPVIDTHKVGIMYVAPGQSEEADILRNTHGSPAYTRFLEGLGRLINLRGQRDVYAGGLDPDEDGEYAYAWWDDIGQILYHTATMMPSSDDDPLCNNKKRHIGNDYVRIVWNDSGLPYKFDTLATQFQFVNIVIEPHSLGAIAAFSNNIHENEYFKVTVQRAPGMTEFAPIGHFKLISAESLPLFVRQLSQLADWFASVFANTQRDTVRVEMKTNWRTRLESIRRFKNQFPAATIPEPVEGVMGLEAARDFTTTF</sequence>
<keyword evidence="6" id="KW-1185">Reference proteome</keyword>
<dbReference type="GO" id="GO:0005634">
    <property type="term" value="C:nucleus"/>
    <property type="evidence" value="ECO:0007669"/>
    <property type="project" value="InterPro"/>
</dbReference>
<evidence type="ECO:0000256" key="3">
    <source>
        <dbReference type="SAM" id="SignalP"/>
    </source>
</evidence>
<evidence type="ECO:0000313" key="5">
    <source>
        <dbReference type="EMBL" id="RDB19593.1"/>
    </source>
</evidence>
<gene>
    <name evidence="5" type="ORF">Hypma_013253</name>
</gene>
<keyword evidence="3" id="KW-0732">Signal</keyword>
<dbReference type="Pfam" id="PF11864">
    <property type="entry name" value="DUF3384"/>
    <property type="match status" value="1"/>
</dbReference>
<dbReference type="InterPro" id="IPR016024">
    <property type="entry name" value="ARM-type_fold"/>
</dbReference>
<dbReference type="EMBL" id="LUEZ02000077">
    <property type="protein sequence ID" value="RDB19593.1"/>
    <property type="molecule type" value="Genomic_DNA"/>
</dbReference>
<evidence type="ECO:0000256" key="2">
    <source>
        <dbReference type="SAM" id="MobiDB-lite"/>
    </source>
</evidence>
<feature type="compositionally biased region" description="Basic and acidic residues" evidence="2">
    <location>
        <begin position="847"/>
        <end position="856"/>
    </location>
</feature>
<feature type="region of interest" description="Disordered" evidence="2">
    <location>
        <begin position="801"/>
        <end position="903"/>
    </location>
</feature>
<dbReference type="GO" id="GO:0032007">
    <property type="term" value="P:negative regulation of TOR signaling"/>
    <property type="evidence" value="ECO:0007669"/>
    <property type="project" value="TreeGrafter"/>
</dbReference>
<dbReference type="InterPro" id="IPR000331">
    <property type="entry name" value="Rap/Ran_GAP_dom"/>
</dbReference>
<evidence type="ECO:0000313" key="6">
    <source>
        <dbReference type="Proteomes" id="UP000076154"/>
    </source>
</evidence>
<dbReference type="SUPFAM" id="SSF48371">
    <property type="entry name" value="ARM repeat"/>
    <property type="match status" value="1"/>
</dbReference>
<dbReference type="OrthoDB" id="19311at2759"/>
<dbReference type="PROSITE" id="PS50085">
    <property type="entry name" value="RAPGAP"/>
    <property type="match status" value="1"/>
</dbReference>
<feature type="chain" id="PRO_5016959938" description="Rap-GAP domain-containing protein" evidence="3">
    <location>
        <begin position="29"/>
        <end position="1841"/>
    </location>
</feature>
<feature type="compositionally biased region" description="Low complexity" evidence="2">
    <location>
        <begin position="999"/>
        <end position="1013"/>
    </location>
</feature>
<feature type="domain" description="Rap-GAP" evidence="4">
    <location>
        <begin position="1582"/>
        <end position="1812"/>
    </location>
</feature>
<proteinExistence type="predicted"/>
<dbReference type="SUPFAM" id="SSF111347">
    <property type="entry name" value="Rap/Ran-GAP"/>
    <property type="match status" value="1"/>
</dbReference>
<keyword evidence="1" id="KW-0343">GTPase activation</keyword>
<reference evidence="5" key="1">
    <citation type="submission" date="2018-04" db="EMBL/GenBank/DDBJ databases">
        <title>Whole genome sequencing of Hypsizygus marmoreus.</title>
        <authorList>
            <person name="Choi I.-G."/>
            <person name="Min B."/>
            <person name="Kim J.-G."/>
            <person name="Kim S."/>
            <person name="Oh Y.-L."/>
            <person name="Kong W.-S."/>
            <person name="Park H."/>
            <person name="Jeong J."/>
            <person name="Song E.-S."/>
        </authorList>
    </citation>
    <scope>NUCLEOTIDE SEQUENCE [LARGE SCALE GENOMIC DNA]</scope>
    <source>
        <strain evidence="5">51987-8</strain>
    </source>
</reference>
<feature type="compositionally biased region" description="Low complexity" evidence="2">
    <location>
        <begin position="318"/>
        <end position="335"/>
    </location>
</feature>
<feature type="compositionally biased region" description="Polar residues" evidence="2">
    <location>
        <begin position="295"/>
        <end position="311"/>
    </location>
</feature>
<evidence type="ECO:0000256" key="1">
    <source>
        <dbReference type="ARBA" id="ARBA00022468"/>
    </source>
</evidence>
<comment type="caution">
    <text evidence="5">The sequence shown here is derived from an EMBL/GenBank/DDBJ whole genome shotgun (WGS) entry which is preliminary data.</text>
</comment>
<dbReference type="InterPro" id="IPR024584">
    <property type="entry name" value="Tuberin_N"/>
</dbReference>
<dbReference type="InterPro" id="IPR018515">
    <property type="entry name" value="Tuberin-type_domain"/>
</dbReference>
<dbReference type="InterPro" id="IPR027107">
    <property type="entry name" value="Tuberin/Ral-act_asu"/>
</dbReference>
<dbReference type="PANTHER" id="PTHR10063:SF0">
    <property type="entry name" value="TUBERIN"/>
    <property type="match status" value="1"/>
</dbReference>
<dbReference type="PANTHER" id="PTHR10063">
    <property type="entry name" value="TUBERIN"/>
    <property type="match status" value="1"/>
</dbReference>